<name>A0A327K0R2_9BRAD</name>
<feature type="compositionally biased region" description="Low complexity" evidence="1">
    <location>
        <begin position="1"/>
        <end position="12"/>
    </location>
</feature>
<evidence type="ECO:0000313" key="2">
    <source>
        <dbReference type="EMBL" id="RAI32320.1"/>
    </source>
</evidence>
<evidence type="ECO:0000256" key="1">
    <source>
        <dbReference type="SAM" id="MobiDB-lite"/>
    </source>
</evidence>
<evidence type="ECO:0000313" key="3">
    <source>
        <dbReference type="Proteomes" id="UP000248863"/>
    </source>
</evidence>
<dbReference type="EMBL" id="NPEU01000434">
    <property type="protein sequence ID" value="RAI32320.1"/>
    <property type="molecule type" value="Genomic_DNA"/>
</dbReference>
<feature type="region of interest" description="Disordered" evidence="1">
    <location>
        <begin position="127"/>
        <end position="149"/>
    </location>
</feature>
<protein>
    <submittedName>
        <fullName evidence="2">Uncharacterized protein</fullName>
    </submittedName>
</protein>
<keyword evidence="3" id="KW-1185">Reference proteome</keyword>
<feature type="region of interest" description="Disordered" evidence="1">
    <location>
        <begin position="1"/>
        <end position="42"/>
    </location>
</feature>
<feature type="compositionally biased region" description="Low complexity" evidence="1">
    <location>
        <begin position="33"/>
        <end position="42"/>
    </location>
</feature>
<accession>A0A327K0R2</accession>
<feature type="non-terminal residue" evidence="2">
    <location>
        <position position="1"/>
    </location>
</feature>
<dbReference type="Proteomes" id="UP000248863">
    <property type="component" value="Unassembled WGS sequence"/>
</dbReference>
<dbReference type="AlphaFoldDB" id="A0A327K0R2"/>
<reference evidence="2 3" key="1">
    <citation type="submission" date="2017-07" db="EMBL/GenBank/DDBJ databases">
        <title>Draft Genome Sequences of Select Purple Nonsulfur Bacteria.</title>
        <authorList>
            <person name="Lasarre B."/>
            <person name="Mckinlay J.B."/>
        </authorList>
    </citation>
    <scope>NUCLEOTIDE SEQUENCE [LARGE SCALE GENOMIC DNA]</scope>
    <source>
        <strain evidence="2 3">DSM 11907</strain>
    </source>
</reference>
<organism evidence="2 3">
    <name type="scientific">Rhodoplanes elegans</name>
    <dbReference type="NCBI Taxonomy" id="29408"/>
    <lineage>
        <taxon>Bacteria</taxon>
        <taxon>Pseudomonadati</taxon>
        <taxon>Pseudomonadota</taxon>
        <taxon>Alphaproteobacteria</taxon>
        <taxon>Hyphomicrobiales</taxon>
        <taxon>Nitrobacteraceae</taxon>
        <taxon>Rhodoplanes</taxon>
    </lineage>
</organism>
<proteinExistence type="predicted"/>
<sequence>LTRETAAAAAPESAPPSRPENESAPVPEPVSEPPRGTITTGITPFHVPSWLVGDDAGAAAAAGGLLRPAAALAPEPLPTRNGPDPVSAYRFSIGDVPAGAGAGARAALMHPALNLLARIQEAQAADEAEAAEMAAATEPPPPMHTVPIDPLAPLKTLTEEEKIALFS</sequence>
<gene>
    <name evidence="2" type="ORF">CH338_24400</name>
</gene>
<comment type="caution">
    <text evidence="2">The sequence shown here is derived from an EMBL/GenBank/DDBJ whole genome shotgun (WGS) entry which is preliminary data.</text>
</comment>